<proteinExistence type="predicted"/>
<keyword evidence="2" id="KW-1185">Reference proteome</keyword>
<reference evidence="1" key="1">
    <citation type="submission" date="2021-06" db="EMBL/GenBank/DDBJ databases">
        <authorList>
            <person name="Kallberg Y."/>
            <person name="Tangrot J."/>
            <person name="Rosling A."/>
        </authorList>
    </citation>
    <scope>NUCLEOTIDE SEQUENCE</scope>
    <source>
        <strain evidence="1">IL203A</strain>
    </source>
</reference>
<comment type="caution">
    <text evidence="1">The sequence shown here is derived from an EMBL/GenBank/DDBJ whole genome shotgun (WGS) entry which is preliminary data.</text>
</comment>
<dbReference type="Proteomes" id="UP000789702">
    <property type="component" value="Unassembled WGS sequence"/>
</dbReference>
<accession>A0ACA9L2V3</accession>
<evidence type="ECO:0000313" key="1">
    <source>
        <dbReference type="EMBL" id="CAG8507910.1"/>
    </source>
</evidence>
<dbReference type="EMBL" id="CAJVPU010002810">
    <property type="protein sequence ID" value="CAG8507910.1"/>
    <property type="molecule type" value="Genomic_DNA"/>
</dbReference>
<protein>
    <submittedName>
        <fullName evidence="1">13789_t:CDS:1</fullName>
    </submittedName>
</protein>
<evidence type="ECO:0000313" key="2">
    <source>
        <dbReference type="Proteomes" id="UP000789702"/>
    </source>
</evidence>
<feature type="non-terminal residue" evidence="1">
    <location>
        <position position="1"/>
    </location>
</feature>
<sequence>NCVTLDKILHQLSDYSVFIEWTLCYYALSSRIKIRWNLIKILGLKWI</sequence>
<organism evidence="1 2">
    <name type="scientific">Dentiscutata heterogama</name>
    <dbReference type="NCBI Taxonomy" id="1316150"/>
    <lineage>
        <taxon>Eukaryota</taxon>
        <taxon>Fungi</taxon>
        <taxon>Fungi incertae sedis</taxon>
        <taxon>Mucoromycota</taxon>
        <taxon>Glomeromycotina</taxon>
        <taxon>Glomeromycetes</taxon>
        <taxon>Diversisporales</taxon>
        <taxon>Gigasporaceae</taxon>
        <taxon>Dentiscutata</taxon>
    </lineage>
</organism>
<gene>
    <name evidence="1" type="ORF">DHETER_LOCUS3316</name>
</gene>
<name>A0ACA9L2V3_9GLOM</name>